<dbReference type="EMBL" id="VICE01000071">
    <property type="protein sequence ID" value="TQD45685.1"/>
    <property type="molecule type" value="Genomic_DNA"/>
</dbReference>
<organism evidence="1 2">
    <name type="scientific">Marilutibacter aestuarii</name>
    <dbReference type="NCBI Taxonomy" id="1706195"/>
    <lineage>
        <taxon>Bacteria</taxon>
        <taxon>Pseudomonadati</taxon>
        <taxon>Pseudomonadota</taxon>
        <taxon>Gammaproteobacteria</taxon>
        <taxon>Lysobacterales</taxon>
        <taxon>Lysobacteraceae</taxon>
        <taxon>Marilutibacter</taxon>
    </lineage>
</organism>
<evidence type="ECO:0000313" key="2">
    <source>
        <dbReference type="Proteomes" id="UP000318212"/>
    </source>
</evidence>
<evidence type="ECO:0008006" key="3">
    <source>
        <dbReference type="Google" id="ProtNLM"/>
    </source>
</evidence>
<accession>A0A508AF18</accession>
<protein>
    <recommendedName>
        <fullName evidence="3">Thioredoxin-like fold domain-containing protein</fullName>
    </recommendedName>
</protein>
<sequence>MTACLPLSAAPGAVDDILAPRTLSPSAWEMARATRGVVFGGRAGLEPTVQIICDVHCPYCARVYARLGELRPGLRVRWVPIAYFKPDSDRVAAAILSSRDPVASLDQNYRSYDAAQRRGGFSAGSGRAVSLDASHAALKRRWKEWGRFTPMVMVRTTDGTILQASGSTPAFLDPVLDRAAPARQAYEAW</sequence>
<keyword evidence="2" id="KW-1185">Reference proteome</keyword>
<dbReference type="Proteomes" id="UP000318212">
    <property type="component" value="Unassembled WGS sequence"/>
</dbReference>
<dbReference type="OrthoDB" id="5298214at2"/>
<evidence type="ECO:0000313" key="1">
    <source>
        <dbReference type="EMBL" id="TQD45685.1"/>
    </source>
</evidence>
<dbReference type="SUPFAM" id="SSF52833">
    <property type="entry name" value="Thioredoxin-like"/>
    <property type="match status" value="1"/>
</dbReference>
<gene>
    <name evidence="1" type="ORF">FKV25_07600</name>
</gene>
<proteinExistence type="predicted"/>
<dbReference type="AlphaFoldDB" id="A0A508AF18"/>
<dbReference type="RefSeq" id="WP_141518191.1">
    <property type="nucleotide sequence ID" value="NZ_VICE01000071.1"/>
</dbReference>
<dbReference type="InterPro" id="IPR036249">
    <property type="entry name" value="Thioredoxin-like_sf"/>
</dbReference>
<reference evidence="1 2" key="1">
    <citation type="submission" date="2019-06" db="EMBL/GenBank/DDBJ databases">
        <title>Lysobacter alkalisoli sp. nov. isolated from saline soil.</title>
        <authorList>
            <person name="Sun J.-Q."/>
            <person name="Xu L."/>
        </authorList>
    </citation>
    <scope>NUCLEOTIDE SEQUENCE [LARGE SCALE GENOMIC DNA]</scope>
    <source>
        <strain evidence="1 2">JCM 31130</strain>
    </source>
</reference>
<dbReference type="Gene3D" id="3.40.30.10">
    <property type="entry name" value="Glutaredoxin"/>
    <property type="match status" value="1"/>
</dbReference>
<comment type="caution">
    <text evidence="1">The sequence shown here is derived from an EMBL/GenBank/DDBJ whole genome shotgun (WGS) entry which is preliminary data.</text>
</comment>
<name>A0A508AF18_9GAMM</name>